<dbReference type="CDD" id="cd17393">
    <property type="entry name" value="MFS_MosC_like"/>
    <property type="match status" value="1"/>
</dbReference>
<evidence type="ECO:0000313" key="8">
    <source>
        <dbReference type="Proteomes" id="UP000198417"/>
    </source>
</evidence>
<organism evidence="7 8">
    <name type="scientific">Puniceibacterium sediminis</name>
    <dbReference type="NCBI Taxonomy" id="1608407"/>
    <lineage>
        <taxon>Bacteria</taxon>
        <taxon>Pseudomonadati</taxon>
        <taxon>Pseudomonadota</taxon>
        <taxon>Alphaproteobacteria</taxon>
        <taxon>Rhodobacterales</taxon>
        <taxon>Paracoccaceae</taxon>
        <taxon>Puniceibacterium</taxon>
    </lineage>
</organism>
<feature type="transmembrane region" description="Helical" evidence="5">
    <location>
        <begin position="335"/>
        <end position="357"/>
    </location>
</feature>
<evidence type="ECO:0000256" key="3">
    <source>
        <dbReference type="ARBA" id="ARBA00022989"/>
    </source>
</evidence>
<dbReference type="SUPFAM" id="SSF103473">
    <property type="entry name" value="MFS general substrate transporter"/>
    <property type="match status" value="1"/>
</dbReference>
<accession>A0A238XWU5</accession>
<evidence type="ECO:0000256" key="2">
    <source>
        <dbReference type="ARBA" id="ARBA00022692"/>
    </source>
</evidence>
<dbReference type="Proteomes" id="UP000198417">
    <property type="component" value="Unassembled WGS sequence"/>
</dbReference>
<dbReference type="AlphaFoldDB" id="A0A238XWU5"/>
<feature type="transmembrane region" description="Helical" evidence="5">
    <location>
        <begin position="311"/>
        <end position="329"/>
    </location>
</feature>
<dbReference type="GO" id="GO:0016020">
    <property type="term" value="C:membrane"/>
    <property type="evidence" value="ECO:0007669"/>
    <property type="project" value="UniProtKB-SubCell"/>
</dbReference>
<dbReference type="PANTHER" id="PTHR23514">
    <property type="entry name" value="BYPASS OF STOP CODON PROTEIN 6"/>
    <property type="match status" value="1"/>
</dbReference>
<keyword evidence="8" id="KW-1185">Reference proteome</keyword>
<dbReference type="InterPro" id="IPR051788">
    <property type="entry name" value="MFS_Transporter"/>
</dbReference>
<feature type="transmembrane region" description="Helical" evidence="5">
    <location>
        <begin position="237"/>
        <end position="258"/>
    </location>
</feature>
<evidence type="ECO:0000259" key="6">
    <source>
        <dbReference type="PROSITE" id="PS50850"/>
    </source>
</evidence>
<feature type="transmembrane region" description="Helical" evidence="5">
    <location>
        <begin position="116"/>
        <end position="134"/>
    </location>
</feature>
<sequence length="426" mass="43869">MLVRGSIVSTLARHRSGTEMAEFRRPGTTALDAASALWQGRAMGMLHDLHRSRGPAAAFAAMGLFWGSFAALVPAIKPQVGLSDGAFGLALLVAASGAVMAMWLAPLAERLLGQRAMAICTALMALAFLLPGWMGGGLTFALAMTLASASSGTLDVVMNARVSALEATEKRSLMNLNHGMFSVAYACAAIAAGLGREAGMPPGAVLGLMSAIALMLTLFILRCPVPAPEEDSDETAHAYLPWALLLPGGAIILIAFLSEQATEGWSALHLERNLGAGAAQGALGPAILGITMAAGRLSGQLVAQRLSEARVIFWAALVAATGALLAAHAPTLSLAYAGFAILGAGVSVLAPMAFAWIGRMVPARHRTKAISRVSVVGYAGFFIGPPLMGFLSEGFGLQASFSAIALGLLIVPALLIPALHRRSQNA</sequence>
<dbReference type="GO" id="GO:0022857">
    <property type="term" value="F:transmembrane transporter activity"/>
    <property type="evidence" value="ECO:0007669"/>
    <property type="project" value="InterPro"/>
</dbReference>
<feature type="transmembrane region" description="Helical" evidence="5">
    <location>
        <begin position="369"/>
        <end position="391"/>
    </location>
</feature>
<feature type="transmembrane region" description="Helical" evidence="5">
    <location>
        <begin position="204"/>
        <end position="225"/>
    </location>
</feature>
<dbReference type="Pfam" id="PF07690">
    <property type="entry name" value="MFS_1"/>
    <property type="match status" value="1"/>
</dbReference>
<evidence type="ECO:0000313" key="7">
    <source>
        <dbReference type="EMBL" id="SNR62459.1"/>
    </source>
</evidence>
<evidence type="ECO:0000256" key="5">
    <source>
        <dbReference type="SAM" id="Phobius"/>
    </source>
</evidence>
<feature type="transmembrane region" description="Helical" evidence="5">
    <location>
        <begin position="55"/>
        <end position="73"/>
    </location>
</feature>
<evidence type="ECO:0000256" key="1">
    <source>
        <dbReference type="ARBA" id="ARBA00004141"/>
    </source>
</evidence>
<dbReference type="InterPro" id="IPR036259">
    <property type="entry name" value="MFS_trans_sf"/>
</dbReference>
<evidence type="ECO:0000256" key="4">
    <source>
        <dbReference type="ARBA" id="ARBA00023136"/>
    </source>
</evidence>
<feature type="transmembrane region" description="Helical" evidence="5">
    <location>
        <begin position="85"/>
        <end position="104"/>
    </location>
</feature>
<protein>
    <submittedName>
        <fullName evidence="7">Fucose permease</fullName>
    </submittedName>
</protein>
<comment type="subcellular location">
    <subcellularLocation>
        <location evidence="1">Membrane</location>
        <topology evidence="1">Multi-pass membrane protein</topology>
    </subcellularLocation>
</comment>
<dbReference type="InterPro" id="IPR011701">
    <property type="entry name" value="MFS"/>
</dbReference>
<keyword evidence="2 5" id="KW-0812">Transmembrane</keyword>
<dbReference type="EMBL" id="FZNN01000013">
    <property type="protein sequence ID" value="SNR62459.1"/>
    <property type="molecule type" value="Genomic_DNA"/>
</dbReference>
<dbReference type="Gene3D" id="1.20.1250.20">
    <property type="entry name" value="MFS general substrate transporter like domains"/>
    <property type="match status" value="2"/>
</dbReference>
<reference evidence="7 8" key="1">
    <citation type="submission" date="2017-06" db="EMBL/GenBank/DDBJ databases">
        <authorList>
            <person name="Kim H.J."/>
            <person name="Triplett B.A."/>
        </authorList>
    </citation>
    <scope>NUCLEOTIDE SEQUENCE [LARGE SCALE GENOMIC DNA]</scope>
    <source>
        <strain evidence="7 8">DSM 29052</strain>
    </source>
</reference>
<feature type="transmembrane region" description="Helical" evidence="5">
    <location>
        <begin position="278"/>
        <end position="299"/>
    </location>
</feature>
<gene>
    <name evidence="7" type="ORF">SAMN06265370_11334</name>
</gene>
<keyword evidence="4 5" id="KW-0472">Membrane</keyword>
<dbReference type="PROSITE" id="PS50850">
    <property type="entry name" value="MFS"/>
    <property type="match status" value="1"/>
</dbReference>
<name>A0A238XWU5_9RHOB</name>
<feature type="domain" description="Major facilitator superfamily (MFS) profile" evidence="6">
    <location>
        <begin position="236"/>
        <end position="426"/>
    </location>
</feature>
<proteinExistence type="predicted"/>
<feature type="transmembrane region" description="Helical" evidence="5">
    <location>
        <begin position="397"/>
        <end position="419"/>
    </location>
</feature>
<dbReference type="InterPro" id="IPR020846">
    <property type="entry name" value="MFS_dom"/>
</dbReference>
<keyword evidence="3 5" id="KW-1133">Transmembrane helix</keyword>
<dbReference type="PANTHER" id="PTHR23514:SF13">
    <property type="entry name" value="INNER MEMBRANE PROTEIN YBJJ"/>
    <property type="match status" value="1"/>
</dbReference>